<dbReference type="Gene3D" id="2.130.10.10">
    <property type="entry name" value="YVTN repeat-like/Quinoprotein amine dehydrogenase"/>
    <property type="match status" value="1"/>
</dbReference>
<accession>A0A0L0S5S5</accession>
<keyword evidence="6" id="KW-1185">Reference proteome</keyword>
<dbReference type="OMA" id="SACHICS"/>
<reference evidence="6" key="2">
    <citation type="submission" date="2009-11" db="EMBL/GenBank/DDBJ databases">
        <title>The Genome Sequence of Allomyces macrogynus strain ATCC 38327.</title>
        <authorList>
            <consortium name="The Broad Institute Genome Sequencing Platform"/>
            <person name="Russ C."/>
            <person name="Cuomo C."/>
            <person name="Shea T."/>
            <person name="Young S.K."/>
            <person name="Zeng Q."/>
            <person name="Koehrsen M."/>
            <person name="Haas B."/>
            <person name="Borodovsky M."/>
            <person name="Guigo R."/>
            <person name="Alvarado L."/>
            <person name="Berlin A."/>
            <person name="Borenstein D."/>
            <person name="Chen Z."/>
            <person name="Engels R."/>
            <person name="Freedman E."/>
            <person name="Gellesch M."/>
            <person name="Goldberg J."/>
            <person name="Griggs A."/>
            <person name="Gujja S."/>
            <person name="Heiman D."/>
            <person name="Hepburn T."/>
            <person name="Howarth C."/>
            <person name="Jen D."/>
            <person name="Larson L."/>
            <person name="Lewis B."/>
            <person name="Mehta T."/>
            <person name="Park D."/>
            <person name="Pearson M."/>
            <person name="Roberts A."/>
            <person name="Saif S."/>
            <person name="Shenoy N."/>
            <person name="Sisk P."/>
            <person name="Stolte C."/>
            <person name="Sykes S."/>
            <person name="Walk T."/>
            <person name="White J."/>
            <person name="Yandava C."/>
            <person name="Burger G."/>
            <person name="Gray M.W."/>
            <person name="Holland P.W.H."/>
            <person name="King N."/>
            <person name="Lang F.B.F."/>
            <person name="Roger A.J."/>
            <person name="Ruiz-Trillo I."/>
            <person name="Lander E."/>
            <person name="Nusbaum C."/>
        </authorList>
    </citation>
    <scope>NUCLEOTIDE SEQUENCE [LARGE SCALE GENOMIC DNA]</scope>
    <source>
        <strain evidence="6">ATCC 38327</strain>
    </source>
</reference>
<dbReference type="PROSITE" id="PS00678">
    <property type="entry name" value="WD_REPEATS_1"/>
    <property type="match status" value="1"/>
</dbReference>
<proteinExistence type="predicted"/>
<dbReference type="InterPro" id="IPR045159">
    <property type="entry name" value="DCAF7-like"/>
</dbReference>
<dbReference type="InterPro" id="IPR001680">
    <property type="entry name" value="WD40_rpt"/>
</dbReference>
<dbReference type="InterPro" id="IPR036322">
    <property type="entry name" value="WD40_repeat_dom_sf"/>
</dbReference>
<evidence type="ECO:0000256" key="1">
    <source>
        <dbReference type="ARBA" id="ARBA00022574"/>
    </source>
</evidence>
<dbReference type="STRING" id="578462.A0A0L0S5S5"/>
<feature type="region of interest" description="Disordered" evidence="4">
    <location>
        <begin position="67"/>
        <end position="88"/>
    </location>
</feature>
<dbReference type="eggNOG" id="KOG0290">
    <property type="taxonomic scope" value="Eukaryota"/>
</dbReference>
<evidence type="ECO:0000256" key="2">
    <source>
        <dbReference type="ARBA" id="ARBA00022737"/>
    </source>
</evidence>
<dbReference type="Proteomes" id="UP000054350">
    <property type="component" value="Unassembled WGS sequence"/>
</dbReference>
<gene>
    <name evidence="5" type="ORF">AMAG_04652</name>
</gene>
<reference evidence="5 6" key="1">
    <citation type="submission" date="2009-11" db="EMBL/GenBank/DDBJ databases">
        <title>Annotation of Allomyces macrogynus ATCC 38327.</title>
        <authorList>
            <consortium name="The Broad Institute Genome Sequencing Platform"/>
            <person name="Russ C."/>
            <person name="Cuomo C."/>
            <person name="Burger G."/>
            <person name="Gray M.W."/>
            <person name="Holland P.W.H."/>
            <person name="King N."/>
            <person name="Lang F.B.F."/>
            <person name="Roger A.J."/>
            <person name="Ruiz-Trillo I."/>
            <person name="Young S.K."/>
            <person name="Zeng Q."/>
            <person name="Gargeya S."/>
            <person name="Fitzgerald M."/>
            <person name="Haas B."/>
            <person name="Abouelleil A."/>
            <person name="Alvarado L."/>
            <person name="Arachchi H.M."/>
            <person name="Berlin A."/>
            <person name="Chapman S.B."/>
            <person name="Gearin G."/>
            <person name="Goldberg J."/>
            <person name="Griggs A."/>
            <person name="Gujja S."/>
            <person name="Hansen M."/>
            <person name="Heiman D."/>
            <person name="Howarth C."/>
            <person name="Larimer J."/>
            <person name="Lui A."/>
            <person name="MacDonald P.J.P."/>
            <person name="McCowen C."/>
            <person name="Montmayeur A."/>
            <person name="Murphy C."/>
            <person name="Neiman D."/>
            <person name="Pearson M."/>
            <person name="Priest M."/>
            <person name="Roberts A."/>
            <person name="Saif S."/>
            <person name="Shea T."/>
            <person name="Sisk P."/>
            <person name="Stolte C."/>
            <person name="Sykes S."/>
            <person name="Wortman J."/>
            <person name="Nusbaum C."/>
            <person name="Birren B."/>
        </authorList>
    </citation>
    <scope>NUCLEOTIDE SEQUENCE [LARGE SCALE GENOMIC DNA]</scope>
    <source>
        <strain evidence="5 6">ATCC 38327</strain>
    </source>
</reference>
<dbReference type="PANTHER" id="PTHR19919">
    <property type="entry name" value="WD REPEAT CONTAINING PROTEIN"/>
    <property type="match status" value="1"/>
</dbReference>
<feature type="repeat" description="WD" evidence="3">
    <location>
        <begin position="216"/>
        <end position="258"/>
    </location>
</feature>
<evidence type="ECO:0000313" key="5">
    <source>
        <dbReference type="EMBL" id="KNE57805.1"/>
    </source>
</evidence>
<dbReference type="SMART" id="SM00320">
    <property type="entry name" value="WD40"/>
    <property type="match status" value="5"/>
</dbReference>
<organism evidence="5 6">
    <name type="scientific">Allomyces macrogynus (strain ATCC 38327)</name>
    <name type="common">Allomyces javanicus var. macrogynus</name>
    <dbReference type="NCBI Taxonomy" id="578462"/>
    <lineage>
        <taxon>Eukaryota</taxon>
        <taxon>Fungi</taxon>
        <taxon>Fungi incertae sedis</taxon>
        <taxon>Blastocladiomycota</taxon>
        <taxon>Blastocladiomycetes</taxon>
        <taxon>Blastocladiales</taxon>
        <taxon>Blastocladiaceae</taxon>
        <taxon>Allomyces</taxon>
    </lineage>
</organism>
<dbReference type="PROSITE" id="PS50294">
    <property type="entry name" value="WD_REPEATS_REGION"/>
    <property type="match status" value="1"/>
</dbReference>
<name>A0A0L0S5S5_ALLM3</name>
<dbReference type="SUPFAM" id="SSF50978">
    <property type="entry name" value="WD40 repeat-like"/>
    <property type="match status" value="1"/>
</dbReference>
<dbReference type="EMBL" id="GG745332">
    <property type="protein sequence ID" value="KNE57805.1"/>
    <property type="molecule type" value="Genomic_DNA"/>
</dbReference>
<evidence type="ECO:0000313" key="6">
    <source>
        <dbReference type="Proteomes" id="UP000054350"/>
    </source>
</evidence>
<protein>
    <submittedName>
        <fullName evidence="5">Uncharacterized protein</fullName>
    </submittedName>
</protein>
<dbReference type="InterPro" id="IPR019775">
    <property type="entry name" value="WD40_repeat_CS"/>
</dbReference>
<dbReference type="InterPro" id="IPR015943">
    <property type="entry name" value="WD40/YVTN_repeat-like_dom_sf"/>
</dbReference>
<keyword evidence="2" id="KW-0677">Repeat</keyword>
<evidence type="ECO:0000256" key="3">
    <source>
        <dbReference type="PROSITE-ProRule" id="PRU00221"/>
    </source>
</evidence>
<feature type="repeat" description="WD" evidence="3">
    <location>
        <begin position="306"/>
        <end position="340"/>
    </location>
</feature>
<dbReference type="VEuPathDB" id="FungiDB:AMAG_04652"/>
<evidence type="ECO:0000256" key="4">
    <source>
        <dbReference type="SAM" id="MobiDB-lite"/>
    </source>
</evidence>
<dbReference type="AlphaFoldDB" id="A0A0L0S5S5"/>
<dbReference type="OrthoDB" id="1284551at2759"/>
<sequence>MHAPNPFLASSGAGALPSDLDAMHVDASEIAMPFPTYAMAWTAAHDRPGLLALGSFVSANSAPGGAWASRAPSRSGASGSATSGTTAQAAPDRLCIVEHDGGARIASVAEVALPYPATRVQWAPAAAASTRVLATAGDYLRLWKLHDHGDPAALDGDGGPHLSMEALLANQAKADLVAPLTGFDWNAAAPHLVVTCSIDTTCTVWDVNSSQAKTQLIAHDRDVFDVGFAPGTADIFASVGADGSVRLFDLRALEHSTIIYEHPQSAPLLRLAWNRQDPNYLAVLAYESHTITVLDVRRPSLAVAELAGHTTCVNAAHWLPHNSGYLVSAGDDGQVLVWDVAQPTRPPAAPSSGGGTAPAPTYAPVLSHVPHPMGAEVENLAVSPVTDWVAVSCDTQVKLLRL</sequence>
<dbReference type="Pfam" id="PF00400">
    <property type="entry name" value="WD40"/>
    <property type="match status" value="2"/>
</dbReference>
<dbReference type="PROSITE" id="PS50082">
    <property type="entry name" value="WD_REPEATS_2"/>
    <property type="match status" value="2"/>
</dbReference>
<keyword evidence="1 3" id="KW-0853">WD repeat</keyword>